<dbReference type="Gene3D" id="3.40.50.300">
    <property type="entry name" value="P-loop containing nucleotide triphosphate hydrolases"/>
    <property type="match status" value="1"/>
</dbReference>
<organism evidence="1 2">
    <name type="scientific">Roseovarius litorisediminis</name>
    <dbReference type="NCBI Taxonomy" id="1312363"/>
    <lineage>
        <taxon>Bacteria</taxon>
        <taxon>Pseudomonadati</taxon>
        <taxon>Pseudomonadota</taxon>
        <taxon>Alphaproteobacteria</taxon>
        <taxon>Rhodobacterales</taxon>
        <taxon>Roseobacteraceae</taxon>
        <taxon>Roseovarius</taxon>
    </lineage>
</organism>
<name>A0A1Y5SR43_9RHOB</name>
<keyword evidence="2" id="KW-1185">Reference proteome</keyword>
<dbReference type="AlphaFoldDB" id="A0A1Y5SR43"/>
<proteinExistence type="predicted"/>
<dbReference type="Pfam" id="PF03567">
    <property type="entry name" value="Sulfotransfer_2"/>
    <property type="match status" value="1"/>
</dbReference>
<gene>
    <name evidence="1" type="ORF">PEL8287_02383</name>
</gene>
<keyword evidence="1" id="KW-0808">Transferase</keyword>
<reference evidence="1 2" key="1">
    <citation type="submission" date="2017-03" db="EMBL/GenBank/DDBJ databases">
        <authorList>
            <person name="Afonso C.L."/>
            <person name="Miller P.J."/>
            <person name="Scott M.A."/>
            <person name="Spackman E."/>
            <person name="Goraichik I."/>
            <person name="Dimitrov K.M."/>
            <person name="Suarez D.L."/>
            <person name="Swayne D.E."/>
        </authorList>
    </citation>
    <scope>NUCLEOTIDE SEQUENCE [LARGE SCALE GENOMIC DNA]</scope>
    <source>
        <strain evidence="1 2">CECT 8287</strain>
    </source>
</reference>
<protein>
    <submittedName>
        <fullName evidence="1">Sulfotransferase family protein</fullName>
    </submittedName>
</protein>
<dbReference type="GO" id="GO:0008146">
    <property type="term" value="F:sulfotransferase activity"/>
    <property type="evidence" value="ECO:0007669"/>
    <property type="project" value="InterPro"/>
</dbReference>
<sequence>MTVVLAKFKLFYGAVPKAACTSINHMFFQAENGFEFRPFTANGVRKHIHNAAYRPMLRARYPEAQIENFRRVSVVRDPVKRFLSAYSNRVVALKELSMEIAGEKLRELDLAPDPDLDTFIDKFEGYVQAHDSIFHHTRPMADFIGDDEKYFTRIYKIEELDEFMQDMNDHMGTNLELGRMQTGGPKIGIESLKPQQLAKLKKLNEKDYEAFSILS</sequence>
<dbReference type="OrthoDB" id="554104at2"/>
<dbReference type="SUPFAM" id="SSF52540">
    <property type="entry name" value="P-loop containing nucleoside triphosphate hydrolases"/>
    <property type="match status" value="1"/>
</dbReference>
<dbReference type="GO" id="GO:0016020">
    <property type="term" value="C:membrane"/>
    <property type="evidence" value="ECO:0007669"/>
    <property type="project" value="InterPro"/>
</dbReference>
<dbReference type="EMBL" id="FWFL01000005">
    <property type="protein sequence ID" value="SLN46060.1"/>
    <property type="molecule type" value="Genomic_DNA"/>
</dbReference>
<dbReference type="Proteomes" id="UP000193827">
    <property type="component" value="Unassembled WGS sequence"/>
</dbReference>
<evidence type="ECO:0000313" key="2">
    <source>
        <dbReference type="Proteomes" id="UP000193827"/>
    </source>
</evidence>
<evidence type="ECO:0000313" key="1">
    <source>
        <dbReference type="EMBL" id="SLN46060.1"/>
    </source>
</evidence>
<dbReference type="InterPro" id="IPR005331">
    <property type="entry name" value="Sulfotransferase"/>
</dbReference>
<dbReference type="RefSeq" id="WP_085892580.1">
    <property type="nucleotide sequence ID" value="NZ_FWFL01000005.1"/>
</dbReference>
<dbReference type="InterPro" id="IPR027417">
    <property type="entry name" value="P-loop_NTPase"/>
</dbReference>
<accession>A0A1Y5SR43</accession>